<accession>K1SPN2</accession>
<dbReference type="AlphaFoldDB" id="K1SPN2"/>
<comment type="caution">
    <text evidence="1">The sequence shown here is derived from an EMBL/GenBank/DDBJ whole genome shotgun (WGS) entry which is preliminary data.</text>
</comment>
<name>K1SPN2_9ZZZZ</name>
<organism evidence="1">
    <name type="scientific">human gut metagenome</name>
    <dbReference type="NCBI Taxonomy" id="408170"/>
    <lineage>
        <taxon>unclassified sequences</taxon>
        <taxon>metagenomes</taxon>
        <taxon>organismal metagenomes</taxon>
    </lineage>
</organism>
<reference evidence="1" key="1">
    <citation type="journal article" date="2013" name="Environ. Microbiol.">
        <title>Microbiota from the distal guts of lean and obese adolescents exhibit partial functional redundancy besides clear differences in community structure.</title>
        <authorList>
            <person name="Ferrer M."/>
            <person name="Ruiz A."/>
            <person name="Lanza F."/>
            <person name="Haange S.B."/>
            <person name="Oberbach A."/>
            <person name="Till H."/>
            <person name="Bargiela R."/>
            <person name="Campoy C."/>
            <person name="Segura M.T."/>
            <person name="Richter M."/>
            <person name="von Bergen M."/>
            <person name="Seifert J."/>
            <person name="Suarez A."/>
        </authorList>
    </citation>
    <scope>NUCLEOTIDE SEQUENCE</scope>
</reference>
<dbReference type="InterPro" id="IPR036388">
    <property type="entry name" value="WH-like_DNA-bd_sf"/>
</dbReference>
<gene>
    <name evidence="1" type="ORF">LEA_11750</name>
</gene>
<evidence type="ECO:0000313" key="1">
    <source>
        <dbReference type="EMBL" id="EKC62617.1"/>
    </source>
</evidence>
<dbReference type="SUPFAM" id="SSF88659">
    <property type="entry name" value="Sigma3 and sigma4 domains of RNA polymerase sigma factors"/>
    <property type="match status" value="1"/>
</dbReference>
<dbReference type="EMBL" id="AJWY01007931">
    <property type="protein sequence ID" value="EKC62617.1"/>
    <property type="molecule type" value="Genomic_DNA"/>
</dbReference>
<dbReference type="Gene3D" id="1.10.10.10">
    <property type="entry name" value="Winged helix-like DNA-binding domain superfamily/Winged helix DNA-binding domain"/>
    <property type="match status" value="1"/>
</dbReference>
<feature type="non-terminal residue" evidence="1">
    <location>
        <position position="1"/>
    </location>
</feature>
<proteinExistence type="predicted"/>
<dbReference type="InterPro" id="IPR013324">
    <property type="entry name" value="RNA_pol_sigma_r3/r4-like"/>
</dbReference>
<sequence length="65" mass="7588">QTYQEIAQRYNISVRKVTREIQQCLKLLREDLGDYLPLAIILFPHFLDNKKGTAECDYDLATNLS</sequence>
<protein>
    <submittedName>
        <fullName evidence="1">Uncharacterized protein</fullName>
    </submittedName>
</protein>